<reference evidence="2" key="1">
    <citation type="journal article" date="2020" name="Stud. Mycol.">
        <title>101 Dothideomycetes genomes: a test case for predicting lifestyles and emergence of pathogens.</title>
        <authorList>
            <person name="Haridas S."/>
            <person name="Albert R."/>
            <person name="Binder M."/>
            <person name="Bloem J."/>
            <person name="Labutti K."/>
            <person name="Salamov A."/>
            <person name="Andreopoulos B."/>
            <person name="Baker S."/>
            <person name="Barry K."/>
            <person name="Bills G."/>
            <person name="Bluhm B."/>
            <person name="Cannon C."/>
            <person name="Castanera R."/>
            <person name="Culley D."/>
            <person name="Daum C."/>
            <person name="Ezra D."/>
            <person name="Gonzalez J."/>
            <person name="Henrissat B."/>
            <person name="Kuo A."/>
            <person name="Liang C."/>
            <person name="Lipzen A."/>
            <person name="Lutzoni F."/>
            <person name="Magnuson J."/>
            <person name="Mondo S."/>
            <person name="Nolan M."/>
            <person name="Ohm R."/>
            <person name="Pangilinan J."/>
            <person name="Park H.-J."/>
            <person name="Ramirez L."/>
            <person name="Alfaro M."/>
            <person name="Sun H."/>
            <person name="Tritt A."/>
            <person name="Yoshinaga Y."/>
            <person name="Zwiers L.-H."/>
            <person name="Turgeon B."/>
            <person name="Goodwin S."/>
            <person name="Spatafora J."/>
            <person name="Crous P."/>
            <person name="Grigoriev I."/>
        </authorList>
    </citation>
    <scope>NUCLEOTIDE SEQUENCE</scope>
    <source>
        <strain evidence="2">CBS 675.92</strain>
    </source>
</reference>
<feature type="region of interest" description="Disordered" evidence="1">
    <location>
        <begin position="94"/>
        <end position="136"/>
    </location>
</feature>
<gene>
    <name evidence="2" type="ORF">CC80DRAFT_499342</name>
</gene>
<protein>
    <submittedName>
        <fullName evidence="2">Uncharacterized protein</fullName>
    </submittedName>
</protein>
<feature type="compositionally biased region" description="Basic and acidic residues" evidence="1">
    <location>
        <begin position="126"/>
        <end position="136"/>
    </location>
</feature>
<proteinExistence type="predicted"/>
<sequence>MAYPSPSPTTTNTTNTLSHSLPNTIATPITSATQNSPFPLTPLRRQSRAPTAGIDDAVPARNTRAQTKRKQKQQERNRYNAWLVERIRRIMEAGREREREREIRERAERRETEDTSRLDVLADLASRSERLPVERS</sequence>
<organism evidence="2 3">
    <name type="scientific">Byssothecium circinans</name>
    <dbReference type="NCBI Taxonomy" id="147558"/>
    <lineage>
        <taxon>Eukaryota</taxon>
        <taxon>Fungi</taxon>
        <taxon>Dikarya</taxon>
        <taxon>Ascomycota</taxon>
        <taxon>Pezizomycotina</taxon>
        <taxon>Dothideomycetes</taxon>
        <taxon>Pleosporomycetidae</taxon>
        <taxon>Pleosporales</taxon>
        <taxon>Massarineae</taxon>
        <taxon>Massarinaceae</taxon>
        <taxon>Byssothecium</taxon>
    </lineage>
</organism>
<feature type="compositionally biased region" description="Polar residues" evidence="1">
    <location>
        <begin position="25"/>
        <end position="38"/>
    </location>
</feature>
<dbReference type="Proteomes" id="UP000800035">
    <property type="component" value="Unassembled WGS sequence"/>
</dbReference>
<feature type="region of interest" description="Disordered" evidence="1">
    <location>
        <begin position="1"/>
        <end position="78"/>
    </location>
</feature>
<dbReference type="EMBL" id="ML976978">
    <property type="protein sequence ID" value="KAF1963049.1"/>
    <property type="molecule type" value="Genomic_DNA"/>
</dbReference>
<evidence type="ECO:0000256" key="1">
    <source>
        <dbReference type="SAM" id="MobiDB-lite"/>
    </source>
</evidence>
<evidence type="ECO:0000313" key="2">
    <source>
        <dbReference type="EMBL" id="KAF1963049.1"/>
    </source>
</evidence>
<keyword evidence="3" id="KW-1185">Reference proteome</keyword>
<evidence type="ECO:0000313" key="3">
    <source>
        <dbReference type="Proteomes" id="UP000800035"/>
    </source>
</evidence>
<feature type="compositionally biased region" description="Low complexity" evidence="1">
    <location>
        <begin position="8"/>
        <end position="24"/>
    </location>
</feature>
<feature type="compositionally biased region" description="Basic and acidic residues" evidence="1">
    <location>
        <begin position="94"/>
        <end position="117"/>
    </location>
</feature>
<name>A0A6A5UGH9_9PLEO</name>
<dbReference type="AlphaFoldDB" id="A0A6A5UGH9"/>
<accession>A0A6A5UGH9</accession>